<sequence>MNSPTTPLEEPIILEKVLLKFKISIIQYIKTLLQLINKYYSVSQLIIEQTNKLLKDIEKIQFNINNIKERKTTFNKFINICDLLSFSIVKNSGNEISNKMKLCLHNCNIGLHTAVSFVHGIPAIAIPSNDSSSTSNSKTNNRLARPVTAMTHVLDDLTSCWRVQVDMLEHLVFSTPRMVSETEDGHNNSDQPPLQFQPKESRGENPAMKC</sequence>
<dbReference type="KEGG" id="tbl:TBLA_0H02440"/>
<reference evidence="2 3" key="1">
    <citation type="journal article" date="2011" name="Proc. Natl. Acad. Sci. U.S.A.">
        <title>Evolutionary erosion of yeast sex chromosomes by mating-type switching accidents.</title>
        <authorList>
            <person name="Gordon J.L."/>
            <person name="Armisen D."/>
            <person name="Proux-Wera E."/>
            <person name="Oheigeartaigh S.S."/>
            <person name="Byrne K.P."/>
            <person name="Wolfe K.H."/>
        </authorList>
    </citation>
    <scope>NUCLEOTIDE SEQUENCE [LARGE SCALE GENOMIC DNA]</scope>
    <source>
        <strain evidence="3">ATCC 34711 / CBS 6284 / DSM 70876 / NBRC 10599 / NRRL Y-10934 / UCD 77-7</strain>
    </source>
</reference>
<evidence type="ECO:0000256" key="1">
    <source>
        <dbReference type="SAM" id="MobiDB-lite"/>
    </source>
</evidence>
<name>I2H826_HENB6</name>
<proteinExistence type="predicted"/>
<evidence type="ECO:0000313" key="2">
    <source>
        <dbReference type="EMBL" id="CCH62528.1"/>
    </source>
</evidence>
<dbReference type="EMBL" id="HE806323">
    <property type="protein sequence ID" value="CCH62528.1"/>
    <property type="molecule type" value="Genomic_DNA"/>
</dbReference>
<organism evidence="2 3">
    <name type="scientific">Henningerozyma blattae (strain ATCC 34711 / CBS 6284 / DSM 70876 / NBRC 10599 / NRRL Y-10934 / UCD 77-7)</name>
    <name type="common">Yeast</name>
    <name type="synonym">Tetrapisispora blattae</name>
    <dbReference type="NCBI Taxonomy" id="1071380"/>
    <lineage>
        <taxon>Eukaryota</taxon>
        <taxon>Fungi</taxon>
        <taxon>Dikarya</taxon>
        <taxon>Ascomycota</taxon>
        <taxon>Saccharomycotina</taxon>
        <taxon>Saccharomycetes</taxon>
        <taxon>Saccharomycetales</taxon>
        <taxon>Saccharomycetaceae</taxon>
        <taxon>Henningerozyma</taxon>
    </lineage>
</organism>
<gene>
    <name evidence="2" type="primary">TBLA0H02440</name>
    <name evidence="2" type="ORF">TBLA_0H02440</name>
</gene>
<dbReference type="HOGENOM" id="CLU_1310831_0_0_1"/>
<dbReference type="GeneID" id="14497685"/>
<protein>
    <submittedName>
        <fullName evidence="2">Uncharacterized protein</fullName>
    </submittedName>
</protein>
<accession>I2H826</accession>
<dbReference type="InParanoid" id="I2H826"/>
<dbReference type="RefSeq" id="XP_004182047.1">
    <property type="nucleotide sequence ID" value="XM_004181999.1"/>
</dbReference>
<dbReference type="AlphaFoldDB" id="I2H826"/>
<keyword evidence="3" id="KW-1185">Reference proteome</keyword>
<dbReference type="Proteomes" id="UP000002866">
    <property type="component" value="Chromosome 8"/>
</dbReference>
<feature type="region of interest" description="Disordered" evidence="1">
    <location>
        <begin position="180"/>
        <end position="210"/>
    </location>
</feature>
<evidence type="ECO:0000313" key="3">
    <source>
        <dbReference type="Proteomes" id="UP000002866"/>
    </source>
</evidence>